<dbReference type="EMBL" id="CAEZZN010000025">
    <property type="protein sequence ID" value="CAB4768124.1"/>
    <property type="molecule type" value="Genomic_DNA"/>
</dbReference>
<evidence type="ECO:0000313" key="6">
    <source>
        <dbReference type="EMBL" id="CAB4809376.1"/>
    </source>
</evidence>
<evidence type="ECO:0000259" key="2">
    <source>
        <dbReference type="Pfam" id="PF04945"/>
    </source>
</evidence>
<feature type="domain" description="YHS" evidence="2">
    <location>
        <begin position="270"/>
        <end position="316"/>
    </location>
</feature>
<protein>
    <submittedName>
        <fullName evidence="5">Unannotated protein</fullName>
    </submittedName>
</protein>
<evidence type="ECO:0000259" key="3">
    <source>
        <dbReference type="Pfam" id="PF13478"/>
    </source>
</evidence>
<dbReference type="InterPro" id="IPR012348">
    <property type="entry name" value="RNR-like"/>
</dbReference>
<dbReference type="GO" id="GO:0016491">
    <property type="term" value="F:oxidoreductase activity"/>
    <property type="evidence" value="ECO:0007669"/>
    <property type="project" value="InterPro"/>
</dbReference>
<gene>
    <name evidence="4" type="ORF">UFOPK2627_00818</name>
    <name evidence="5" type="ORF">UFOPK2879_00834</name>
    <name evidence="6" type="ORF">UFOPK3078_00900</name>
    <name evidence="7" type="ORF">UFOPK3288_00936</name>
    <name evidence="8" type="ORF">UFOPK3990_00979</name>
    <name evidence="9" type="ORF">UFOPK4245_00847</name>
    <name evidence="10" type="ORF">UFOPK4337_00594</name>
</gene>
<evidence type="ECO:0000313" key="5">
    <source>
        <dbReference type="EMBL" id="CAB4768124.1"/>
    </source>
</evidence>
<dbReference type="Gene3D" id="1.10.620.20">
    <property type="entry name" value="Ribonucleotide Reductase, subunit A"/>
    <property type="match status" value="1"/>
</dbReference>
<evidence type="ECO:0000313" key="10">
    <source>
        <dbReference type="EMBL" id="CAB5056594.1"/>
    </source>
</evidence>
<evidence type="ECO:0000313" key="9">
    <source>
        <dbReference type="EMBL" id="CAB5049899.1"/>
    </source>
</evidence>
<organism evidence="5">
    <name type="scientific">freshwater metagenome</name>
    <dbReference type="NCBI Taxonomy" id="449393"/>
    <lineage>
        <taxon>unclassified sequences</taxon>
        <taxon>metagenomes</taxon>
        <taxon>ecological metagenomes</taxon>
    </lineage>
</organism>
<evidence type="ECO:0000313" key="4">
    <source>
        <dbReference type="EMBL" id="CAB4706947.1"/>
    </source>
</evidence>
<dbReference type="EMBL" id="CAFBOQ010000029">
    <property type="protein sequence ID" value="CAB4989382.1"/>
    <property type="molecule type" value="Genomic_DNA"/>
</dbReference>
<dbReference type="InterPro" id="IPR027051">
    <property type="entry name" value="XdhC_Rossmann_dom"/>
</dbReference>
<reference evidence="5" key="1">
    <citation type="submission" date="2020-05" db="EMBL/GenBank/DDBJ databases">
        <authorList>
            <person name="Chiriac C."/>
            <person name="Salcher M."/>
            <person name="Ghai R."/>
            <person name="Kavagutti S V."/>
        </authorList>
    </citation>
    <scope>NUCLEOTIDE SEQUENCE</scope>
</reference>
<dbReference type="InterPro" id="IPR009078">
    <property type="entry name" value="Ferritin-like_SF"/>
</dbReference>
<dbReference type="InterPro" id="IPR003777">
    <property type="entry name" value="XdhC_CoxI"/>
</dbReference>
<evidence type="ECO:0000313" key="7">
    <source>
        <dbReference type="EMBL" id="CAB4854705.1"/>
    </source>
</evidence>
<name>A0A6J6V8P2_9ZZZZ</name>
<accession>A0A6J6V8P2</accession>
<dbReference type="EMBL" id="CAFBLC010000029">
    <property type="protein sequence ID" value="CAB4854705.1"/>
    <property type="molecule type" value="Genomic_DNA"/>
</dbReference>
<evidence type="ECO:0000313" key="8">
    <source>
        <dbReference type="EMBL" id="CAB4989382.1"/>
    </source>
</evidence>
<proteinExistence type="predicted"/>
<feature type="domain" description="XdhC Rossmann" evidence="3">
    <location>
        <begin position="125"/>
        <end position="244"/>
    </location>
</feature>
<dbReference type="EMBL" id="CAFBQD010000020">
    <property type="protein sequence ID" value="CAB5049899.1"/>
    <property type="molecule type" value="Genomic_DNA"/>
</dbReference>
<dbReference type="SUPFAM" id="SSF47240">
    <property type="entry name" value="Ferritin-like"/>
    <property type="match status" value="1"/>
</dbReference>
<dbReference type="EMBL" id="CAFAAU010000025">
    <property type="protein sequence ID" value="CAB4809376.1"/>
    <property type="molecule type" value="Genomic_DNA"/>
</dbReference>
<dbReference type="InterPro" id="IPR007029">
    <property type="entry name" value="YHS_dom"/>
</dbReference>
<dbReference type="Pfam" id="PF13478">
    <property type="entry name" value="XdhC_C"/>
    <property type="match status" value="1"/>
</dbReference>
<dbReference type="PANTHER" id="PTHR30388:SF6">
    <property type="entry name" value="XANTHINE DEHYDROGENASE SUBUNIT A-RELATED"/>
    <property type="match status" value="1"/>
</dbReference>
<dbReference type="EMBL" id="CAEZYA010000024">
    <property type="protein sequence ID" value="CAB4706947.1"/>
    <property type="molecule type" value="Genomic_DNA"/>
</dbReference>
<dbReference type="Pfam" id="PF04945">
    <property type="entry name" value="YHS"/>
    <property type="match status" value="1"/>
</dbReference>
<evidence type="ECO:0000259" key="1">
    <source>
        <dbReference type="Pfam" id="PF02625"/>
    </source>
</evidence>
<sequence length="320" mass="34448">MSFNPIEGMGVMERAVELTNDGESFVMATVVWRQGPSSGQSGSRAIITSDGKLHGWIGGACAEPVLIREAKKVLDSGKAQLIWLGQEADFKGMHVPDGVLTVPMACQSEGALQIYVEPVQASPAVVIVGRSPMAITLKQLIEVLNWRVNLLDFEDFTTGMVNSSSVVIIATQGHGDEEATEIALPAHPAYLGVVASRKRGGAVLSYLQDRGFSQSEIEKIQLPVGLDLGHTTHREMAVSILAELVQLRAAGAFKNASTKKVLPMVQFADVIDLVCGMSVSAQKSNRPFDFQGTTYYFCAPGCRTAFEKDPTSFINQEAKC</sequence>
<dbReference type="Pfam" id="PF02625">
    <property type="entry name" value="XdhC_CoxI"/>
    <property type="match status" value="1"/>
</dbReference>
<dbReference type="EMBL" id="CAFBQM010000018">
    <property type="protein sequence ID" value="CAB5056594.1"/>
    <property type="molecule type" value="Genomic_DNA"/>
</dbReference>
<feature type="domain" description="XdhC- CoxI" evidence="1">
    <location>
        <begin position="20"/>
        <end position="81"/>
    </location>
</feature>
<dbReference type="Gene3D" id="3.40.50.720">
    <property type="entry name" value="NAD(P)-binding Rossmann-like Domain"/>
    <property type="match status" value="1"/>
</dbReference>
<dbReference type="InterPro" id="IPR052698">
    <property type="entry name" value="MoCofactor_Util/Proc"/>
</dbReference>
<dbReference type="PANTHER" id="PTHR30388">
    <property type="entry name" value="ALDEHYDE OXIDOREDUCTASE MOLYBDENUM COFACTOR ASSEMBLY PROTEIN"/>
    <property type="match status" value="1"/>
</dbReference>
<dbReference type="AlphaFoldDB" id="A0A6J6V8P2"/>